<proteinExistence type="predicted"/>
<evidence type="ECO:0000313" key="1">
    <source>
        <dbReference type="EMBL" id="PMS15816.1"/>
    </source>
</evidence>
<organism evidence="1 2">
    <name type="scientific">Trinickia dabaoshanensis</name>
    <dbReference type="NCBI Taxonomy" id="564714"/>
    <lineage>
        <taxon>Bacteria</taxon>
        <taxon>Pseudomonadati</taxon>
        <taxon>Pseudomonadota</taxon>
        <taxon>Betaproteobacteria</taxon>
        <taxon>Burkholderiales</taxon>
        <taxon>Burkholderiaceae</taxon>
        <taxon>Trinickia</taxon>
    </lineage>
</organism>
<gene>
    <name evidence="1" type="ORF">C0Z18_25385</name>
</gene>
<name>A0A2N7VFA0_9BURK</name>
<dbReference type="AlphaFoldDB" id="A0A2N7VFA0"/>
<sequence>MAARVPAFPEVQVFEFQRGHAFDKEAAREEMREYVEGNFTRLIEFAFYDSESENDFARPSVDLQKELGAGFGKLFPSELIAEVASDMEMNEGPWESAITGTDSTTAGQRRFAQACNTLHLVASLDVINALHALQDEIRITNTSRSQERHDRLLSRLIWSIRADLGIPSPNDWQSLPVKLWTSGIPLDDPAA</sequence>
<dbReference type="Proteomes" id="UP000235616">
    <property type="component" value="Unassembled WGS sequence"/>
</dbReference>
<protein>
    <submittedName>
        <fullName evidence="1">Uncharacterized protein</fullName>
    </submittedName>
</protein>
<reference evidence="1 2" key="1">
    <citation type="submission" date="2018-01" db="EMBL/GenBank/DDBJ databases">
        <title>Whole genome analyses suggest that Burkholderia sensu lato contains two further novel genera in the rhizoxinica-symbiotica group Mycetohabitans gen. nov., and Trinickia gen. nov.: implications for the evolution of diazotrophy and nodulation in the Burkholderiaceae.</title>
        <authorList>
            <person name="Estrada-de los Santos P."/>
            <person name="Palmer M."/>
            <person name="Chavez-Ramirez B."/>
            <person name="Beukes C."/>
            <person name="Steenkamp E.T."/>
            <person name="Hirsch A.M."/>
            <person name="Manyaka P."/>
            <person name="Maluk M."/>
            <person name="Lafos M."/>
            <person name="Crook M."/>
            <person name="Gross E."/>
            <person name="Simon M.F."/>
            <person name="Bueno dos Reis Junior F."/>
            <person name="Poole P.S."/>
            <person name="Venter S.N."/>
            <person name="James E.K."/>
        </authorList>
    </citation>
    <scope>NUCLEOTIDE SEQUENCE [LARGE SCALE GENOMIC DNA]</scope>
    <source>
        <strain evidence="1 2">GIMN1.004</strain>
    </source>
</reference>
<keyword evidence="2" id="KW-1185">Reference proteome</keyword>
<accession>A0A2N7VFA0</accession>
<comment type="caution">
    <text evidence="1">The sequence shown here is derived from an EMBL/GenBank/DDBJ whole genome shotgun (WGS) entry which is preliminary data.</text>
</comment>
<dbReference type="EMBL" id="PNYA01000028">
    <property type="protein sequence ID" value="PMS15816.1"/>
    <property type="molecule type" value="Genomic_DNA"/>
</dbReference>
<evidence type="ECO:0000313" key="2">
    <source>
        <dbReference type="Proteomes" id="UP000235616"/>
    </source>
</evidence>